<reference evidence="2 3" key="1">
    <citation type="submission" date="2014-11" db="EMBL/GenBank/DDBJ databases">
        <authorList>
            <person name="Zhu J."/>
            <person name="Qi W."/>
            <person name="Song R."/>
        </authorList>
    </citation>
    <scope>NUCLEOTIDE SEQUENCE [LARGE SCALE GENOMIC DNA]</scope>
</reference>
<keyword evidence="3" id="KW-1185">Reference proteome</keyword>
<gene>
    <name evidence="2" type="ORF">Vbra_5182</name>
</gene>
<accession>A0A0G4EMN7</accession>
<feature type="compositionally biased region" description="Basic and acidic residues" evidence="1">
    <location>
        <begin position="175"/>
        <end position="187"/>
    </location>
</feature>
<dbReference type="EMBL" id="CDMY01000266">
    <property type="protein sequence ID" value="CEL98245.1"/>
    <property type="molecule type" value="Genomic_DNA"/>
</dbReference>
<dbReference type="AlphaFoldDB" id="A0A0G4EMN7"/>
<name>A0A0G4EMN7_VITBC</name>
<dbReference type="VEuPathDB" id="CryptoDB:Vbra_5182"/>
<proteinExistence type="predicted"/>
<evidence type="ECO:0000313" key="3">
    <source>
        <dbReference type="Proteomes" id="UP000041254"/>
    </source>
</evidence>
<dbReference type="InParanoid" id="A0A0G4EMN7"/>
<evidence type="ECO:0000313" key="2">
    <source>
        <dbReference type="EMBL" id="CEL98245.1"/>
    </source>
</evidence>
<evidence type="ECO:0000256" key="1">
    <source>
        <dbReference type="SAM" id="MobiDB-lite"/>
    </source>
</evidence>
<feature type="region of interest" description="Disordered" evidence="1">
    <location>
        <begin position="174"/>
        <end position="205"/>
    </location>
</feature>
<dbReference type="Proteomes" id="UP000041254">
    <property type="component" value="Unassembled WGS sequence"/>
</dbReference>
<protein>
    <submittedName>
        <fullName evidence="2">Uncharacterized protein</fullName>
    </submittedName>
</protein>
<sequence>MSQLGMRSGRTLHPGYIKRVMSFPLLEDSDTLKEYEKNLAICSALYAANYTVPHRVMPVFRTGEGYFWSSGEELLSDLRTHRGRIGGPIGAANLMNNLGGPAAIHQHFSNIGHTGAANLMAILGGPAAFSAHMSTIGRTGGLIAGPIGIETQIANLGGPAAFCAHMSTVASKSCDAQRRKHGDEGYRKSMQKRGGMRASPTKKSMWGRPNSDGEYYCKICGKSYKYLGQHLKKAHDKPGDFVHTTECASLPGPDEASELSLM</sequence>
<organism evidence="2 3">
    <name type="scientific">Vitrella brassicaformis (strain CCMP3155)</name>
    <dbReference type="NCBI Taxonomy" id="1169540"/>
    <lineage>
        <taxon>Eukaryota</taxon>
        <taxon>Sar</taxon>
        <taxon>Alveolata</taxon>
        <taxon>Colpodellida</taxon>
        <taxon>Vitrellaceae</taxon>
        <taxon>Vitrella</taxon>
    </lineage>
</organism>